<evidence type="ECO:0000313" key="1">
    <source>
        <dbReference type="EMBL" id="MBR8645885.1"/>
    </source>
</evidence>
<organism evidence="1 2">
    <name type="scientific">Peribacillus frigoritolerans</name>
    <dbReference type="NCBI Taxonomy" id="450367"/>
    <lineage>
        <taxon>Bacteria</taxon>
        <taxon>Bacillati</taxon>
        <taxon>Bacillota</taxon>
        <taxon>Bacilli</taxon>
        <taxon>Bacillales</taxon>
        <taxon>Bacillaceae</taxon>
        <taxon>Peribacillus</taxon>
    </lineage>
</organism>
<reference evidence="1" key="1">
    <citation type="submission" date="2021-04" db="EMBL/GenBank/DDBJ databases">
        <title>Whole genome sequencing of Enterococci isolates from hospitalized patients.</title>
        <authorList>
            <person name="Ogoti B.M."/>
            <person name="Onyambu F.G."/>
        </authorList>
    </citation>
    <scope>NUCLEOTIDE SEQUENCE</scope>
    <source>
        <strain evidence="1">242</strain>
    </source>
</reference>
<name>A0A941J7P7_9BACI</name>
<accession>A0A941J7P7</accession>
<proteinExistence type="predicted"/>
<evidence type="ECO:0000313" key="2">
    <source>
        <dbReference type="Proteomes" id="UP000680045"/>
    </source>
</evidence>
<protein>
    <recommendedName>
        <fullName evidence="3">Calcineurin-like phosphoesterase domain-containing protein</fullName>
    </recommendedName>
</protein>
<evidence type="ECO:0008006" key="3">
    <source>
        <dbReference type="Google" id="ProtNLM"/>
    </source>
</evidence>
<dbReference type="AlphaFoldDB" id="A0A941J7P7"/>
<comment type="caution">
    <text evidence="1">The sequence shown here is derived from an EMBL/GenBank/DDBJ whole genome shotgun (WGS) entry which is preliminary data.</text>
</comment>
<dbReference type="Proteomes" id="UP000680045">
    <property type="component" value="Unassembled WGS sequence"/>
</dbReference>
<gene>
    <name evidence="1" type="ORF">KEH51_23595</name>
</gene>
<dbReference type="EMBL" id="JAGTPW010000055">
    <property type="protein sequence ID" value="MBR8645885.1"/>
    <property type="molecule type" value="Genomic_DNA"/>
</dbReference>
<sequence>MGTQENKELLYDTLKKHPQVITFSGHSHYPLEDLRTIHQKTLRLLASSVSYLELEPGKLQGFHPEGYQDISQGMIVEVYNNEVIIKNVTFIKTIGQENHG</sequence>